<protein>
    <submittedName>
        <fullName evidence="2">(rape) hypothetical protein</fullName>
    </submittedName>
</protein>
<accession>A0A816JND5</accession>
<organism evidence="2">
    <name type="scientific">Brassica napus</name>
    <name type="common">Rape</name>
    <dbReference type="NCBI Taxonomy" id="3708"/>
    <lineage>
        <taxon>Eukaryota</taxon>
        <taxon>Viridiplantae</taxon>
        <taxon>Streptophyta</taxon>
        <taxon>Embryophyta</taxon>
        <taxon>Tracheophyta</taxon>
        <taxon>Spermatophyta</taxon>
        <taxon>Magnoliopsida</taxon>
        <taxon>eudicotyledons</taxon>
        <taxon>Gunneridae</taxon>
        <taxon>Pentapetalae</taxon>
        <taxon>rosids</taxon>
        <taxon>malvids</taxon>
        <taxon>Brassicales</taxon>
        <taxon>Brassicaceae</taxon>
        <taxon>Brassiceae</taxon>
        <taxon>Brassica</taxon>
    </lineage>
</organism>
<dbReference type="PANTHER" id="PTHR28573:SF1">
    <property type="entry name" value="SPINDLE AND KINETOCHORE-ASSOCIATED PROTEIN 1"/>
    <property type="match status" value="1"/>
</dbReference>
<comment type="similarity">
    <text evidence="1">Belongs to the SKA1 family.</text>
</comment>
<dbReference type="EMBL" id="HG994368">
    <property type="protein sequence ID" value="CAF1845098.1"/>
    <property type="molecule type" value="Genomic_DNA"/>
</dbReference>
<dbReference type="GO" id="GO:0051301">
    <property type="term" value="P:cell division"/>
    <property type="evidence" value="ECO:0007669"/>
    <property type="project" value="InterPro"/>
</dbReference>
<proteinExistence type="inferred from homology"/>
<gene>
    <name evidence="2" type="ORF">DARMORV10_C04P32020.1</name>
</gene>
<dbReference type="GO" id="GO:0007059">
    <property type="term" value="P:chromosome segregation"/>
    <property type="evidence" value="ECO:0007669"/>
    <property type="project" value="InterPro"/>
</dbReference>
<evidence type="ECO:0000256" key="1">
    <source>
        <dbReference type="ARBA" id="ARBA00006836"/>
    </source>
</evidence>
<name>A0A816JND5_BRANA</name>
<feature type="non-terminal residue" evidence="2">
    <location>
        <position position="285"/>
    </location>
</feature>
<dbReference type="Pfam" id="PF07160">
    <property type="entry name" value="SKA1"/>
    <property type="match status" value="2"/>
</dbReference>
<dbReference type="InterPro" id="IPR009829">
    <property type="entry name" value="SKA1"/>
</dbReference>
<evidence type="ECO:0000313" key="2">
    <source>
        <dbReference type="EMBL" id="CAF1845098.1"/>
    </source>
</evidence>
<reference evidence="2" key="1">
    <citation type="submission" date="2021-01" db="EMBL/GenBank/DDBJ databases">
        <authorList>
            <consortium name="Genoscope - CEA"/>
            <person name="William W."/>
        </authorList>
    </citation>
    <scope>NUCLEOTIDE SEQUENCE</scope>
</reference>
<dbReference type="InterPro" id="IPR042031">
    <property type="entry name" value="SKA1_MBD_sf"/>
</dbReference>
<sequence>GHISFLVAITGMDPLRTTCFYFLCIVFVILSPSCLCDSRRLGPMEKKLGVNRDHLIAENNEEITKQGVPSTNVKKTLLSEAPIEHDVANHGCQINGNSTKDDFRIEFKFFRFRFGFLIYKRSCLVYTNVSGEHHPRFSGDRHIVKLDGASSTVDGYVKRPKLSQKPRYMRRSLTLEKVNAAINDMASYAEANAHPISAPKQKVSLTYTMFIGLGVWLINNTTISLFKLNNTGKAILTVLRHLGRVSETRIGQNRVIILRNQIKFVSFHIVRGSGSLHHLGSLLLR</sequence>
<dbReference type="Proteomes" id="UP001295469">
    <property type="component" value="Chromosome C04"/>
</dbReference>
<dbReference type="PANTHER" id="PTHR28573">
    <property type="entry name" value="SPINDLE AND KINETOCHORE-ASSOCIATED PROTEIN 1"/>
    <property type="match status" value="1"/>
</dbReference>
<dbReference type="GO" id="GO:0008017">
    <property type="term" value="F:microtubule binding"/>
    <property type="evidence" value="ECO:0007669"/>
    <property type="project" value="InterPro"/>
</dbReference>
<dbReference type="Gene3D" id="1.10.10.1890">
    <property type="entry name" value="Ska1 microtubule binding domain-like"/>
    <property type="match status" value="2"/>
</dbReference>
<dbReference type="AlphaFoldDB" id="A0A816JND5"/>